<feature type="region of interest" description="Disordered" evidence="1">
    <location>
        <begin position="1"/>
        <end position="102"/>
    </location>
</feature>
<dbReference type="KEGG" id="gtr:GLOTRDRAFT_58576"/>
<dbReference type="Proteomes" id="UP000030669">
    <property type="component" value="Unassembled WGS sequence"/>
</dbReference>
<dbReference type="GeneID" id="19307245"/>
<dbReference type="RefSeq" id="XP_007864429.1">
    <property type="nucleotide sequence ID" value="XM_007866238.1"/>
</dbReference>
<keyword evidence="3" id="KW-1185">Reference proteome</keyword>
<evidence type="ECO:0000256" key="1">
    <source>
        <dbReference type="SAM" id="MobiDB-lite"/>
    </source>
</evidence>
<feature type="region of interest" description="Disordered" evidence="1">
    <location>
        <begin position="359"/>
        <end position="387"/>
    </location>
</feature>
<dbReference type="EMBL" id="KB469299">
    <property type="protein sequence ID" value="EPQ57308.1"/>
    <property type="molecule type" value="Genomic_DNA"/>
</dbReference>
<feature type="compositionally biased region" description="Low complexity" evidence="1">
    <location>
        <begin position="65"/>
        <end position="75"/>
    </location>
</feature>
<feature type="compositionally biased region" description="Low complexity" evidence="1">
    <location>
        <begin position="280"/>
        <end position="306"/>
    </location>
</feature>
<name>S7QD42_GLOTA</name>
<organism evidence="2 3">
    <name type="scientific">Gloeophyllum trabeum (strain ATCC 11539 / FP-39264 / Madison 617)</name>
    <name type="common">Brown rot fungus</name>
    <dbReference type="NCBI Taxonomy" id="670483"/>
    <lineage>
        <taxon>Eukaryota</taxon>
        <taxon>Fungi</taxon>
        <taxon>Dikarya</taxon>
        <taxon>Basidiomycota</taxon>
        <taxon>Agaricomycotina</taxon>
        <taxon>Agaricomycetes</taxon>
        <taxon>Gloeophyllales</taxon>
        <taxon>Gloeophyllaceae</taxon>
        <taxon>Gloeophyllum</taxon>
    </lineage>
</organism>
<sequence>MSTGSYRLQTARARPTPPPLRFNNTSSKAIVAANDNSEPLLYDLPSAKSPPPTSGTFASNVSNATSPTSPTYTGRPRGGRGRRMTPPPSHARSTTPSRGVARSDVEEFGEYCRRWYYNQDEEAGRLMTQILSTLPHSQRAPFAKLQASIRSKYHAHMSARRAAEFQAHLSATHPGGSLMPHSRANPSGPLARKERYERFDRFVKTWCTVGMPGTKPFFEGLWAVMRLQVLPEDLGGAGPFRIEWELDDAVFKEAAGKDFMLEAIDVLKGVLAFEEVPSSRRSNSWNSFSPLSRSHSRSQSQPLPSSAPTDTQRLPVPSVGHVKRPRAPSDPFLDTPALSRSLASSASNSSCGTSGALLAAAPEQDPPSPASVPADTEDVPVPSYGDYALNEDDEEEYLRTWTSPDLPNPEYLSLLKVFPSFITRRTLPRFPVTTGKGRPLDLEEGEDEPRREVRCGTGIMWVSSKERCDGWKGSWWDRFVLWWRKIFC</sequence>
<reference evidence="2 3" key="1">
    <citation type="journal article" date="2012" name="Science">
        <title>The Paleozoic origin of enzymatic lignin decomposition reconstructed from 31 fungal genomes.</title>
        <authorList>
            <person name="Floudas D."/>
            <person name="Binder M."/>
            <person name="Riley R."/>
            <person name="Barry K."/>
            <person name="Blanchette R.A."/>
            <person name="Henrissat B."/>
            <person name="Martinez A.T."/>
            <person name="Otillar R."/>
            <person name="Spatafora J.W."/>
            <person name="Yadav J.S."/>
            <person name="Aerts A."/>
            <person name="Benoit I."/>
            <person name="Boyd A."/>
            <person name="Carlson A."/>
            <person name="Copeland A."/>
            <person name="Coutinho P.M."/>
            <person name="de Vries R.P."/>
            <person name="Ferreira P."/>
            <person name="Findley K."/>
            <person name="Foster B."/>
            <person name="Gaskell J."/>
            <person name="Glotzer D."/>
            <person name="Gorecki P."/>
            <person name="Heitman J."/>
            <person name="Hesse C."/>
            <person name="Hori C."/>
            <person name="Igarashi K."/>
            <person name="Jurgens J.A."/>
            <person name="Kallen N."/>
            <person name="Kersten P."/>
            <person name="Kohler A."/>
            <person name="Kuees U."/>
            <person name="Kumar T.K.A."/>
            <person name="Kuo A."/>
            <person name="LaButti K."/>
            <person name="Larrondo L.F."/>
            <person name="Lindquist E."/>
            <person name="Ling A."/>
            <person name="Lombard V."/>
            <person name="Lucas S."/>
            <person name="Lundell T."/>
            <person name="Martin R."/>
            <person name="McLaughlin D.J."/>
            <person name="Morgenstern I."/>
            <person name="Morin E."/>
            <person name="Murat C."/>
            <person name="Nagy L.G."/>
            <person name="Nolan M."/>
            <person name="Ohm R.A."/>
            <person name="Patyshakuliyeva A."/>
            <person name="Rokas A."/>
            <person name="Ruiz-Duenas F.J."/>
            <person name="Sabat G."/>
            <person name="Salamov A."/>
            <person name="Samejima M."/>
            <person name="Schmutz J."/>
            <person name="Slot J.C."/>
            <person name="St John F."/>
            <person name="Stenlid J."/>
            <person name="Sun H."/>
            <person name="Sun S."/>
            <person name="Syed K."/>
            <person name="Tsang A."/>
            <person name="Wiebenga A."/>
            <person name="Young D."/>
            <person name="Pisabarro A."/>
            <person name="Eastwood D.C."/>
            <person name="Martin F."/>
            <person name="Cullen D."/>
            <person name="Grigoriev I.V."/>
            <person name="Hibbett D.S."/>
        </authorList>
    </citation>
    <scope>NUCLEOTIDE SEQUENCE [LARGE SCALE GENOMIC DNA]</scope>
    <source>
        <strain evidence="2 3">ATCC 11539</strain>
    </source>
</reference>
<feature type="region of interest" description="Disordered" evidence="1">
    <location>
        <begin position="280"/>
        <end position="336"/>
    </location>
</feature>
<dbReference type="HOGENOM" id="CLU_022092_0_0_1"/>
<dbReference type="OMA" id="EHCRAWY"/>
<protein>
    <submittedName>
        <fullName evidence="2">Uncharacterized protein</fullName>
    </submittedName>
</protein>
<dbReference type="eggNOG" id="ENOG502S7NG">
    <property type="taxonomic scope" value="Eukaryota"/>
</dbReference>
<accession>S7QD42</accession>
<evidence type="ECO:0000313" key="2">
    <source>
        <dbReference type="EMBL" id="EPQ57308.1"/>
    </source>
</evidence>
<proteinExistence type="predicted"/>
<dbReference type="AlphaFoldDB" id="S7QD42"/>
<gene>
    <name evidence="2" type="ORF">GLOTRDRAFT_58576</name>
</gene>
<feature type="compositionally biased region" description="Polar residues" evidence="1">
    <location>
        <begin position="54"/>
        <end position="64"/>
    </location>
</feature>
<dbReference type="OrthoDB" id="2568455at2759"/>
<evidence type="ECO:0000313" key="3">
    <source>
        <dbReference type="Proteomes" id="UP000030669"/>
    </source>
</evidence>